<gene>
    <name evidence="1" type="ordered locus">Hsero_0502</name>
</gene>
<protein>
    <submittedName>
        <fullName evidence="1">Uncharacterized protein</fullName>
    </submittedName>
</protein>
<organism evidence="1 2">
    <name type="scientific">Herbaspirillum seropedicae (strain SmR1)</name>
    <dbReference type="NCBI Taxonomy" id="757424"/>
    <lineage>
        <taxon>Bacteria</taxon>
        <taxon>Pseudomonadati</taxon>
        <taxon>Pseudomonadota</taxon>
        <taxon>Betaproteobacteria</taxon>
        <taxon>Burkholderiales</taxon>
        <taxon>Oxalobacteraceae</taxon>
        <taxon>Herbaspirillum</taxon>
    </lineage>
</organism>
<keyword evidence="2" id="KW-1185">Reference proteome</keyword>
<dbReference type="KEGG" id="hse:Hsero_0502"/>
<accession>D8IXE6</accession>
<dbReference type="AlphaFoldDB" id="D8IXE6"/>
<evidence type="ECO:0000313" key="1">
    <source>
        <dbReference type="EMBL" id="ADJ62021.1"/>
    </source>
</evidence>
<proteinExistence type="predicted"/>
<reference evidence="1 2" key="1">
    <citation type="submission" date="2010-04" db="EMBL/GenBank/DDBJ databases">
        <title>The genome of Herbaspirillum seropedicae SmR1, an endophytic, nitrogen-fixing, plant-growth promoting beta-Proteobacteria.</title>
        <authorList>
            <person name="Pedrosa F.O."/>
            <person name="Monteiro R.A."/>
            <person name="Wassem R."/>
            <person name="Cruz L.M."/>
            <person name="Ayub R.A."/>
            <person name="Colauto N.B."/>
            <person name="Fernandez M.A."/>
            <person name="Fungaro M.H.P."/>
            <person name="Grisard E.C."/>
            <person name="Hungria M."/>
            <person name="Madeira H.M.F."/>
            <person name="Nodari R.O."/>
            <person name="Osaku C.A."/>
            <person name="Petzl-Erler M.L."/>
            <person name="Terenzi H."/>
            <person name="Vieira L.G.E."/>
            <person name="Almeida M.I.M."/>
            <person name="Alves L.R."/>
            <person name="Arantes O.M.N."/>
            <person name="Balsanelli E."/>
            <person name="Barcellos F.G."/>
            <person name="Baura V.A."/>
            <person name="Binde D.R."/>
            <person name="Campo R.J."/>
            <person name="Chubatsu L.S."/>
            <person name="Chueire L.M.O."/>
            <person name="Ciferri R.R."/>
            <person name="Correa L.C."/>
            <person name="da Conceicao Silva J.L."/>
            <person name="Dabul A.N.G."/>
            <person name="Dambros B.P."/>
            <person name="Faoro H."/>
            <person name="Favetti A."/>
            <person name="Friedermann G."/>
            <person name="Furlaneto M.C."/>
            <person name="Gasques L.S."/>
            <person name="Gimenes C.C.T."/>
            <person name="Gioppo N.M.R."/>
            <person name="Glienke-Blanco C."/>
            <person name="Godoy L.P."/>
            <person name="Guerra M.P."/>
            <person name="Karp S."/>
            <person name="Kava-Cordeiro V."/>
            <person name="Margarido V.P."/>
            <person name="Mathioni S.M."/>
            <person name="Menck-Soares M.A."/>
            <person name="Murace N.K."/>
            <person name="Nicolas M.F."/>
            <person name="Oliveira C.E.C."/>
            <person name="Pagnan N.A.B."/>
            <person name="Pamphile J.A."/>
            <person name="Patussi E.V."/>
            <person name="Pereira L.F.P."/>
            <person name="Pereira-Ferrari L."/>
            <person name="Pinto F.G.S."/>
            <person name="Precoma C."/>
            <person name="Prioli A.J."/>
            <person name="Prioli S.M.A.P."/>
            <person name="Raittz R.T."/>
            <person name="Ramos H.J.O."/>
            <person name="Ribeiro E.M.S.F."/>
            <person name="Rigo L.U."/>
            <person name="Rocha C.L.M.S.C."/>
            <person name="Rocha S.N."/>
            <person name="Santos K."/>
            <person name="Satori D."/>
            <person name="Silva A.G."/>
            <person name="Simao R.C.G."/>
            <person name="Soares M.A.M."/>
            <person name="Souza E.M."/>
            <person name="Steffens M.B.R."/>
            <person name="Steindel M."/>
            <person name="Tadra-Sfeir M.Z."/>
            <person name="Takahashi E.K."/>
            <person name="Torres R.A."/>
            <person name="Valle J.S."/>
            <person name="Vernal J.I."/>
            <person name="Vilas-Boas L.A."/>
            <person name="Watanabe M.A.E."/>
            <person name="Weiss V.A."/>
            <person name="Yates M.A."/>
            <person name="Souza E.M."/>
        </authorList>
    </citation>
    <scope>NUCLEOTIDE SEQUENCE [LARGE SCALE GENOMIC DNA]</scope>
    <source>
        <strain evidence="1 2">SmR1</strain>
    </source>
</reference>
<dbReference type="EMBL" id="CP002039">
    <property type="protein sequence ID" value="ADJ62021.1"/>
    <property type="molecule type" value="Genomic_DNA"/>
</dbReference>
<evidence type="ECO:0000313" key="2">
    <source>
        <dbReference type="Proteomes" id="UP000000329"/>
    </source>
</evidence>
<dbReference type="Proteomes" id="UP000000329">
    <property type="component" value="Chromosome"/>
</dbReference>
<dbReference type="HOGENOM" id="CLU_1747140_0_0_4"/>
<name>D8IXE6_HERSS</name>
<sequence>MPWRSPFCGRFSLRIYGYRLGESLNFPRDCTFRTNRRRGRAGRDRTTDFPWELSNLLFKSWANPVPSSFILLLSLPRFPLLGIFLRHLPPLIQLPEISPFDANLRQRPYATDWTDRGNTTLAHDAWLLLEMVGWEPNLTLRTRPNAFTG</sequence>